<protein>
    <submittedName>
        <fullName evidence="1">Uncharacterized protein</fullName>
    </submittedName>
</protein>
<dbReference type="AlphaFoldDB" id="A0A223AR30"/>
<evidence type="ECO:0000313" key="1">
    <source>
        <dbReference type="EMBL" id="ASS37420.1"/>
    </source>
</evidence>
<dbReference type="Proteomes" id="UP000214689">
    <property type="component" value="Chromosome"/>
</dbReference>
<accession>A0A223AR30</accession>
<dbReference type="EMBL" id="CP016199">
    <property type="protein sequence ID" value="ASS37420.1"/>
    <property type="molecule type" value="Genomic_DNA"/>
</dbReference>
<name>A0A223AR30_9FIRM</name>
<sequence>MRAFPYQSIYDQSANPPWDRLTGASDHRIEAFANWTDGVYPGGWETTPGVGMSVVVSPGMGRIRGIFCYDDDPHTGGLSTESRTLAVQAADESLDRIDRVIVRHNDALDVRATDWYILKGTPSANPSAPELTRNSSTYELCVAEIFVARGTNAISTQRITDTRLNYNLCGITTTRVMDLAIDEIKNLLSSAIDGTTAGKLRNSMSKMITIETDVKIYSSAAVEDNTYAKYPFRIDIPINRCTEEHIPDIYLESGKSDLIYEICETRSGFVRVYVSKNNFGNITIPVIRLTKEVTV</sequence>
<reference evidence="2" key="1">
    <citation type="submission" date="2016-05" db="EMBL/GenBank/DDBJ databases">
        <authorList>
            <person name="Holder M.E."/>
            <person name="Ajami N.J."/>
            <person name="Petrosino J.F."/>
        </authorList>
    </citation>
    <scope>NUCLEOTIDE SEQUENCE [LARGE SCALE GENOMIC DNA]</scope>
    <source>
        <strain evidence="2">ATCC 700696</strain>
    </source>
</reference>
<keyword evidence="2" id="KW-1185">Reference proteome</keyword>
<dbReference type="OrthoDB" id="9795386at2"/>
<organism evidence="1 2">
    <name type="scientific">Mogibacterium pumilum</name>
    <dbReference type="NCBI Taxonomy" id="86332"/>
    <lineage>
        <taxon>Bacteria</taxon>
        <taxon>Bacillati</taxon>
        <taxon>Bacillota</taxon>
        <taxon>Clostridia</taxon>
        <taxon>Peptostreptococcales</taxon>
        <taxon>Anaerovoracaceae</taxon>
        <taxon>Mogibacterium</taxon>
    </lineage>
</organism>
<gene>
    <name evidence="1" type="ORF">AXF17_02345</name>
</gene>
<dbReference type="RefSeq" id="WP_094233647.1">
    <property type="nucleotide sequence ID" value="NZ_CP016199.1"/>
</dbReference>
<evidence type="ECO:0000313" key="2">
    <source>
        <dbReference type="Proteomes" id="UP000214689"/>
    </source>
</evidence>
<proteinExistence type="predicted"/>